<dbReference type="Pfam" id="PF13508">
    <property type="entry name" value="Acetyltransf_7"/>
    <property type="match status" value="1"/>
</dbReference>
<sequence length="136" mass="15013">MIRDARPGDRPAVRRLQARLPEPAPDLLDPVAGGSLLVSTADGAIVGYLIWFPGSPVYAAEMVVHPDYRREGRARALFHEMFDRQPAGTEIELRVEADNEAAQDLYREFGFERVAVEPDAYDAGVGYRMRAVVGGN</sequence>
<organism evidence="2 3">
    <name type="scientific">Halolamina litorea</name>
    <dbReference type="NCBI Taxonomy" id="1515593"/>
    <lineage>
        <taxon>Archaea</taxon>
        <taxon>Methanobacteriati</taxon>
        <taxon>Methanobacteriota</taxon>
        <taxon>Stenosarchaea group</taxon>
        <taxon>Halobacteria</taxon>
        <taxon>Halobacteriales</taxon>
        <taxon>Haloferacaceae</taxon>
    </lineage>
</organism>
<proteinExistence type="predicted"/>
<keyword evidence="3" id="KW-1185">Reference proteome</keyword>
<dbReference type="EC" id="2.3.-.-" evidence="2"/>
<reference evidence="2 3" key="1">
    <citation type="journal article" date="2019" name="Int. J. Syst. Evol. Microbiol.">
        <title>The Global Catalogue of Microorganisms (GCM) 10K type strain sequencing project: providing services to taxonomists for standard genome sequencing and annotation.</title>
        <authorList>
            <consortium name="The Broad Institute Genomics Platform"/>
            <consortium name="The Broad Institute Genome Sequencing Center for Infectious Disease"/>
            <person name="Wu L."/>
            <person name="Ma J."/>
        </authorList>
    </citation>
    <scope>NUCLEOTIDE SEQUENCE [LARGE SCALE GENOMIC DNA]</scope>
    <source>
        <strain evidence="2 3">CGMCC 1.12859</strain>
    </source>
</reference>
<dbReference type="AlphaFoldDB" id="A0ABD6BPC2"/>
<dbReference type="GO" id="GO:0016746">
    <property type="term" value="F:acyltransferase activity"/>
    <property type="evidence" value="ECO:0007669"/>
    <property type="project" value="UniProtKB-KW"/>
</dbReference>
<keyword evidence="2" id="KW-0012">Acyltransferase</keyword>
<dbReference type="InterPro" id="IPR016181">
    <property type="entry name" value="Acyl_CoA_acyltransferase"/>
</dbReference>
<gene>
    <name evidence="2" type="ORF">ACFSAU_03210</name>
</gene>
<dbReference type="InterPro" id="IPR000182">
    <property type="entry name" value="GNAT_dom"/>
</dbReference>
<dbReference type="PROSITE" id="PS51186">
    <property type="entry name" value="GNAT"/>
    <property type="match status" value="1"/>
</dbReference>
<dbReference type="Gene3D" id="3.40.630.30">
    <property type="match status" value="1"/>
</dbReference>
<name>A0ABD6BPC2_9EURY</name>
<dbReference type="CDD" id="cd04301">
    <property type="entry name" value="NAT_SF"/>
    <property type="match status" value="1"/>
</dbReference>
<comment type="caution">
    <text evidence="2">The sequence shown here is derived from an EMBL/GenBank/DDBJ whole genome shotgun (WGS) entry which is preliminary data.</text>
</comment>
<dbReference type="RefSeq" id="WP_267645767.1">
    <property type="nucleotide sequence ID" value="NZ_JANHGR010000001.1"/>
</dbReference>
<evidence type="ECO:0000259" key="1">
    <source>
        <dbReference type="PROSITE" id="PS51186"/>
    </source>
</evidence>
<protein>
    <submittedName>
        <fullName evidence="2">GNAT family N-acetyltransferase</fullName>
        <ecNumber evidence="2">2.3.-.-</ecNumber>
    </submittedName>
</protein>
<dbReference type="Proteomes" id="UP001597139">
    <property type="component" value="Unassembled WGS sequence"/>
</dbReference>
<dbReference type="EMBL" id="JBHUCZ010000001">
    <property type="protein sequence ID" value="MFD1566490.1"/>
    <property type="molecule type" value="Genomic_DNA"/>
</dbReference>
<accession>A0ABD6BPC2</accession>
<dbReference type="SUPFAM" id="SSF55729">
    <property type="entry name" value="Acyl-CoA N-acyltransferases (Nat)"/>
    <property type="match status" value="1"/>
</dbReference>
<keyword evidence="2" id="KW-0808">Transferase</keyword>
<evidence type="ECO:0000313" key="2">
    <source>
        <dbReference type="EMBL" id="MFD1566490.1"/>
    </source>
</evidence>
<dbReference type="PANTHER" id="PTHR43617">
    <property type="entry name" value="L-AMINO ACID N-ACETYLTRANSFERASE"/>
    <property type="match status" value="1"/>
</dbReference>
<evidence type="ECO:0000313" key="3">
    <source>
        <dbReference type="Proteomes" id="UP001597139"/>
    </source>
</evidence>
<dbReference type="InterPro" id="IPR050276">
    <property type="entry name" value="MshD_Acetyltransferase"/>
</dbReference>
<feature type="domain" description="N-acetyltransferase" evidence="1">
    <location>
        <begin position="1"/>
        <end position="134"/>
    </location>
</feature>